<dbReference type="Pfam" id="PF14759">
    <property type="entry name" value="Reductase_C"/>
    <property type="match status" value="1"/>
</dbReference>
<evidence type="ECO:0000256" key="3">
    <source>
        <dbReference type="ARBA" id="ARBA00022827"/>
    </source>
</evidence>
<evidence type="ECO:0000256" key="4">
    <source>
        <dbReference type="ARBA" id="ARBA00023002"/>
    </source>
</evidence>
<dbReference type="PRINTS" id="PR00411">
    <property type="entry name" value="PNDRDTASEI"/>
</dbReference>
<feature type="domain" description="FAD/NAD(P)-binding" evidence="6">
    <location>
        <begin position="10"/>
        <end position="310"/>
    </location>
</feature>
<dbReference type="Gene3D" id="3.30.390.30">
    <property type="match status" value="1"/>
</dbReference>
<dbReference type="InterPro" id="IPR050446">
    <property type="entry name" value="FAD-oxidoreductase/Apoptosis"/>
</dbReference>
<dbReference type="Pfam" id="PF07992">
    <property type="entry name" value="Pyr_redox_2"/>
    <property type="match status" value="1"/>
</dbReference>
<keyword evidence="4" id="KW-0560">Oxidoreductase</keyword>
<feature type="region of interest" description="Disordered" evidence="5">
    <location>
        <begin position="407"/>
        <end position="431"/>
    </location>
</feature>
<dbReference type="EMBL" id="CP096040">
    <property type="protein sequence ID" value="USQ95454.1"/>
    <property type="molecule type" value="Genomic_DNA"/>
</dbReference>
<evidence type="ECO:0000313" key="8">
    <source>
        <dbReference type="EMBL" id="USQ95454.1"/>
    </source>
</evidence>
<dbReference type="InterPro" id="IPR023753">
    <property type="entry name" value="FAD/NAD-binding_dom"/>
</dbReference>
<evidence type="ECO:0000256" key="1">
    <source>
        <dbReference type="ARBA" id="ARBA00001974"/>
    </source>
</evidence>
<evidence type="ECO:0000259" key="7">
    <source>
        <dbReference type="Pfam" id="PF14759"/>
    </source>
</evidence>
<name>A0ABY4ZSV3_9CAUL</name>
<sequence length="431" mass="45629">MAFLPNEPSYDVVIVGAGHGGSQAAAALRQRGYKGSILVIGEDPELPYERPALSKDYLAGDKSFERLLLKPAAFWAERDIALRLGRRVVSVDPGAKRIVCDDRSAVTYGVIIWAAGGKARQLSCDGSDLAGVHTLRDRADIDRLKAELATAETVAIVGGGFIGLEAAAVLAKAGKAVTILEAADRLLARVACEAVSRFYEAEHEAHGVDVRCGVQVVSIDGHDGKATAVCLASGDRVAADLVIVGIGIVPAVEPLVAAGCGQGPGVEVDAFCRSQLEDIFAIGDCASHLNPFAPGEPLRLESVQNANDQAATVAKVLTGTPEPYVSVPWFWSNQYDLRLQTIGVSRGYDEVVLRGDPASRSFSAVYLRQGRVVALDCVNAVKDYVQGKRLVVKGVVPDRAQLANPALPLKDLQDGGEPALPSLALHQEDRR</sequence>
<comment type="cofactor">
    <cofactor evidence="1">
        <name>FAD</name>
        <dbReference type="ChEBI" id="CHEBI:57692"/>
    </cofactor>
</comment>
<keyword evidence="2" id="KW-0285">Flavoprotein</keyword>
<gene>
    <name evidence="8" type="ORF">MZV50_23375</name>
</gene>
<dbReference type="Gene3D" id="3.50.50.60">
    <property type="entry name" value="FAD/NAD(P)-binding domain"/>
    <property type="match status" value="2"/>
</dbReference>
<keyword evidence="9" id="KW-1185">Reference proteome</keyword>
<evidence type="ECO:0000256" key="2">
    <source>
        <dbReference type="ARBA" id="ARBA00022630"/>
    </source>
</evidence>
<dbReference type="PANTHER" id="PTHR43557">
    <property type="entry name" value="APOPTOSIS-INDUCING FACTOR 1"/>
    <property type="match status" value="1"/>
</dbReference>
<feature type="domain" description="Reductase C-terminal" evidence="7">
    <location>
        <begin position="329"/>
        <end position="412"/>
    </location>
</feature>
<protein>
    <submittedName>
        <fullName evidence="8">FAD-dependent oxidoreductase</fullName>
    </submittedName>
</protein>
<evidence type="ECO:0000256" key="5">
    <source>
        <dbReference type="SAM" id="MobiDB-lite"/>
    </source>
</evidence>
<accession>A0ABY4ZSV3</accession>
<keyword evidence="3" id="KW-0274">FAD</keyword>
<evidence type="ECO:0000259" key="6">
    <source>
        <dbReference type="Pfam" id="PF07992"/>
    </source>
</evidence>
<dbReference type="SUPFAM" id="SSF55424">
    <property type="entry name" value="FAD/NAD-linked reductases, dimerisation (C-terminal) domain"/>
    <property type="match status" value="1"/>
</dbReference>
<dbReference type="InterPro" id="IPR036188">
    <property type="entry name" value="FAD/NAD-bd_sf"/>
</dbReference>
<reference evidence="8 9" key="1">
    <citation type="submission" date="2022-04" db="EMBL/GenBank/DDBJ databases">
        <title>Genome sequence of soybean root-associated Caulobacter segnis RL271.</title>
        <authorList>
            <person name="Longley R."/>
            <person name="Bonito G."/>
            <person name="Trigodet F."/>
            <person name="Crosson S."/>
            <person name="Fiebig A."/>
        </authorList>
    </citation>
    <scope>NUCLEOTIDE SEQUENCE [LARGE SCALE GENOMIC DNA]</scope>
    <source>
        <strain evidence="8 9">RL271</strain>
    </source>
</reference>
<organism evidence="8 9">
    <name type="scientific">Caulobacter segnis</name>
    <dbReference type="NCBI Taxonomy" id="88688"/>
    <lineage>
        <taxon>Bacteria</taxon>
        <taxon>Pseudomonadati</taxon>
        <taxon>Pseudomonadota</taxon>
        <taxon>Alphaproteobacteria</taxon>
        <taxon>Caulobacterales</taxon>
        <taxon>Caulobacteraceae</taxon>
        <taxon>Caulobacter</taxon>
    </lineage>
</organism>
<dbReference type="PANTHER" id="PTHR43557:SF2">
    <property type="entry name" value="RIESKE DOMAIN-CONTAINING PROTEIN-RELATED"/>
    <property type="match status" value="1"/>
</dbReference>
<dbReference type="PRINTS" id="PR00368">
    <property type="entry name" value="FADPNR"/>
</dbReference>
<dbReference type="InterPro" id="IPR028202">
    <property type="entry name" value="Reductase_C"/>
</dbReference>
<dbReference type="InterPro" id="IPR016156">
    <property type="entry name" value="FAD/NAD-linked_Rdtase_dimer_sf"/>
</dbReference>
<evidence type="ECO:0000313" key="9">
    <source>
        <dbReference type="Proteomes" id="UP001057520"/>
    </source>
</evidence>
<proteinExistence type="predicted"/>
<dbReference type="SUPFAM" id="SSF51905">
    <property type="entry name" value="FAD/NAD(P)-binding domain"/>
    <property type="match status" value="2"/>
</dbReference>
<dbReference type="Proteomes" id="UP001057520">
    <property type="component" value="Chromosome"/>
</dbReference>